<dbReference type="Pfam" id="PF07510">
    <property type="entry name" value="GmrSD_C"/>
    <property type="match status" value="1"/>
</dbReference>
<evidence type="ECO:0000313" key="2">
    <source>
        <dbReference type="EMBL" id="ABG65587.1"/>
    </source>
</evidence>
<dbReference type="EMBL" id="CP000392">
    <property type="protein sequence ID" value="ABG65587.1"/>
    <property type="molecule type" value="Genomic_DNA"/>
</dbReference>
<dbReference type="AlphaFoldDB" id="Q11AI8"/>
<sequence length="385" mass="42560">MITDSKAEAYRLFRVLNDRGTGLTEGELLRAQLLEALDGVATPVEMQSVEDTWDTILAEPPDVVEQQLRSIYASRIGKRPGKTTLLDEFLAGCFPELASLPLSAGDVAGVVAKVKKLHEEIHLLVKLQGGEWPFSSSTKVTAWDRSRLGLLINELKHTNCMPLLLAATQLAEKDFADVVQMLERFMFRYKVISDAHIGAATSVYHEQAVAIRKAPAAYKIANLRKKLQALLDKSANDAVFKSRLQGMMYERELTNKPLKYLLITLESYLRWYRDGAKGAPRCLDKMVVFDPSATTVEHVYPEKASAADASLDPLLDTLGNLTLLGSTDNDAAGNKPFAKKKAIFEKSLVGLNQEIAKNAAWTAAVVEARQTDLEQVALKVFRMTP</sequence>
<protein>
    <recommendedName>
        <fullName evidence="1">GmrSD restriction endonucleases C-terminal domain-containing protein</fullName>
    </recommendedName>
</protein>
<accession>Q11AI8</accession>
<dbReference type="HOGENOM" id="CLU_717073_0_0_5"/>
<dbReference type="PANTHER" id="PTHR35149">
    <property type="entry name" value="SLL5132 PROTEIN"/>
    <property type="match status" value="1"/>
</dbReference>
<organism evidence="2">
    <name type="scientific">Chelativorans sp. (strain BNC1)</name>
    <dbReference type="NCBI Taxonomy" id="266779"/>
    <lineage>
        <taxon>Bacteria</taxon>
        <taxon>Pseudomonadati</taxon>
        <taxon>Pseudomonadota</taxon>
        <taxon>Alphaproteobacteria</taxon>
        <taxon>Hyphomicrobiales</taxon>
        <taxon>Phyllobacteriaceae</taxon>
        <taxon>Chelativorans</taxon>
    </lineage>
</organism>
<dbReference type="KEGG" id="mes:Meso_4568"/>
<geneLocation type="plasmid" evidence="2">
    <name>3</name>
</geneLocation>
<proteinExistence type="predicted"/>
<name>Q11AI8_CHESB</name>
<dbReference type="InterPro" id="IPR011089">
    <property type="entry name" value="GmrSD_C"/>
</dbReference>
<dbReference type="PANTHER" id="PTHR35149:SF1">
    <property type="entry name" value="DUF5655 DOMAIN-CONTAINING PROTEIN"/>
    <property type="match status" value="1"/>
</dbReference>
<feature type="domain" description="GmrSD restriction endonucleases C-terminal" evidence="1">
    <location>
        <begin position="236"/>
        <end position="373"/>
    </location>
</feature>
<dbReference type="OrthoDB" id="9798761at2"/>
<keyword evidence="2" id="KW-0614">Plasmid</keyword>
<evidence type="ECO:0000259" key="1">
    <source>
        <dbReference type="Pfam" id="PF07510"/>
    </source>
</evidence>
<reference evidence="2" key="1">
    <citation type="submission" date="2006-06" db="EMBL/GenBank/DDBJ databases">
        <title>Complete sequence of 3 of Chelativorans sp. BNC1.</title>
        <authorList>
            <consortium name="US DOE Joint Genome Institute"/>
            <person name="Copeland A."/>
            <person name="Lucas S."/>
            <person name="Lapidus A."/>
            <person name="Barry K."/>
            <person name="Detter J.C."/>
            <person name="Glavina del Rio T."/>
            <person name="Hammon N."/>
            <person name="Israni S."/>
            <person name="Dalin E."/>
            <person name="Tice H."/>
            <person name="Pitluck S."/>
            <person name="Chertkov O."/>
            <person name="Brettin T."/>
            <person name="Bruce D."/>
            <person name="Han C."/>
            <person name="Tapia R."/>
            <person name="Gilna P."/>
            <person name="Schmutz J."/>
            <person name="Larimer F."/>
            <person name="Land M."/>
            <person name="Hauser L."/>
            <person name="Kyrpides N."/>
            <person name="Mikhailova N."/>
            <person name="Richardson P."/>
        </authorList>
    </citation>
    <scope>NUCLEOTIDE SEQUENCE</scope>
    <source>
        <strain evidence="2">BNC1</strain>
        <plasmid evidence="2">3</plasmid>
    </source>
</reference>
<gene>
    <name evidence="2" type="ordered locus">Meso_4568</name>
</gene>